<feature type="non-terminal residue" evidence="2">
    <location>
        <position position="1"/>
    </location>
</feature>
<accession>A0A6A5R639</accession>
<evidence type="ECO:0000259" key="1">
    <source>
        <dbReference type="PROSITE" id="PS50011"/>
    </source>
</evidence>
<dbReference type="PANTHER" id="PTHR48011">
    <property type="entry name" value="CCR4-NOT TRANSCRIPTIONAL COMPLEX SUBUNIT CAF120-RELATED"/>
    <property type="match status" value="1"/>
</dbReference>
<dbReference type="GO" id="GO:0005524">
    <property type="term" value="F:ATP binding"/>
    <property type="evidence" value="ECO:0007669"/>
    <property type="project" value="InterPro"/>
</dbReference>
<dbReference type="AlphaFoldDB" id="A0A6A5R639"/>
<dbReference type="PROSITE" id="PS50011">
    <property type="entry name" value="PROTEIN_KINASE_DOM"/>
    <property type="match status" value="1"/>
</dbReference>
<dbReference type="Gene3D" id="1.10.510.10">
    <property type="entry name" value="Transferase(Phosphotransferase) domain 1"/>
    <property type="match status" value="1"/>
</dbReference>
<keyword evidence="2" id="KW-0418">Kinase</keyword>
<dbReference type="InterPro" id="IPR052751">
    <property type="entry name" value="Plant_MAPKKK"/>
</dbReference>
<dbReference type="InterPro" id="IPR000719">
    <property type="entry name" value="Prot_kinase_dom"/>
</dbReference>
<sequence>AINYLHKNNIRHEDFKPQNVLIHGNSISLTDLGLRLELSDDSDFTTTGRPSAWTIRYSAPEVLDLEPRNRATHIWSLGCILLEMVSGLYGTSLSDLEEGFQRSGDGQTSFARN</sequence>
<dbReference type="InterPro" id="IPR008271">
    <property type="entry name" value="Ser/Thr_kinase_AS"/>
</dbReference>
<reference evidence="2" key="1">
    <citation type="journal article" date="2020" name="Stud. Mycol.">
        <title>101 Dothideomycetes genomes: a test case for predicting lifestyles and emergence of pathogens.</title>
        <authorList>
            <person name="Haridas S."/>
            <person name="Albert R."/>
            <person name="Binder M."/>
            <person name="Bloem J."/>
            <person name="Labutti K."/>
            <person name="Salamov A."/>
            <person name="Andreopoulos B."/>
            <person name="Baker S."/>
            <person name="Barry K."/>
            <person name="Bills G."/>
            <person name="Bluhm B."/>
            <person name="Cannon C."/>
            <person name="Castanera R."/>
            <person name="Culley D."/>
            <person name="Daum C."/>
            <person name="Ezra D."/>
            <person name="Gonzalez J."/>
            <person name="Henrissat B."/>
            <person name="Kuo A."/>
            <person name="Liang C."/>
            <person name="Lipzen A."/>
            <person name="Lutzoni F."/>
            <person name="Magnuson J."/>
            <person name="Mondo S."/>
            <person name="Nolan M."/>
            <person name="Ohm R."/>
            <person name="Pangilinan J."/>
            <person name="Park H.-J."/>
            <person name="Ramirez L."/>
            <person name="Alfaro M."/>
            <person name="Sun H."/>
            <person name="Tritt A."/>
            <person name="Yoshinaga Y."/>
            <person name="Zwiers L.-H."/>
            <person name="Turgeon B."/>
            <person name="Goodwin S."/>
            <person name="Spatafora J."/>
            <person name="Crous P."/>
            <person name="Grigoriev I."/>
        </authorList>
    </citation>
    <scope>NUCLEOTIDE SEQUENCE</scope>
    <source>
        <strain evidence="2">HMLAC05119</strain>
    </source>
</reference>
<dbReference type="SUPFAM" id="SSF56112">
    <property type="entry name" value="Protein kinase-like (PK-like)"/>
    <property type="match status" value="1"/>
</dbReference>
<evidence type="ECO:0000313" key="3">
    <source>
        <dbReference type="Proteomes" id="UP000800096"/>
    </source>
</evidence>
<gene>
    <name evidence="2" type="ORF">BDU57DRAFT_402457</name>
</gene>
<dbReference type="OrthoDB" id="4062651at2759"/>
<name>A0A6A5R639_AMPQU</name>
<proteinExistence type="predicted"/>
<organism evidence="2 3">
    <name type="scientific">Ampelomyces quisqualis</name>
    <name type="common">Powdery mildew agent</name>
    <dbReference type="NCBI Taxonomy" id="50730"/>
    <lineage>
        <taxon>Eukaryota</taxon>
        <taxon>Fungi</taxon>
        <taxon>Dikarya</taxon>
        <taxon>Ascomycota</taxon>
        <taxon>Pezizomycotina</taxon>
        <taxon>Dothideomycetes</taxon>
        <taxon>Pleosporomycetidae</taxon>
        <taxon>Pleosporales</taxon>
        <taxon>Pleosporineae</taxon>
        <taxon>Phaeosphaeriaceae</taxon>
        <taxon>Ampelomyces</taxon>
    </lineage>
</organism>
<dbReference type="GO" id="GO:0007165">
    <property type="term" value="P:signal transduction"/>
    <property type="evidence" value="ECO:0007669"/>
    <property type="project" value="TreeGrafter"/>
</dbReference>
<keyword evidence="3" id="KW-1185">Reference proteome</keyword>
<dbReference type="GO" id="GO:0004672">
    <property type="term" value="F:protein kinase activity"/>
    <property type="evidence" value="ECO:0007669"/>
    <property type="project" value="InterPro"/>
</dbReference>
<evidence type="ECO:0000313" key="2">
    <source>
        <dbReference type="EMBL" id="KAF1921387.1"/>
    </source>
</evidence>
<protein>
    <submittedName>
        <fullName evidence="2">Kinase-like domain-containing protein</fullName>
    </submittedName>
</protein>
<dbReference type="EMBL" id="ML979132">
    <property type="protein sequence ID" value="KAF1921387.1"/>
    <property type="molecule type" value="Genomic_DNA"/>
</dbReference>
<dbReference type="PROSITE" id="PS00108">
    <property type="entry name" value="PROTEIN_KINASE_ST"/>
    <property type="match status" value="1"/>
</dbReference>
<feature type="non-terminal residue" evidence="2">
    <location>
        <position position="113"/>
    </location>
</feature>
<dbReference type="InterPro" id="IPR011009">
    <property type="entry name" value="Kinase-like_dom_sf"/>
</dbReference>
<dbReference type="Pfam" id="PF00069">
    <property type="entry name" value="Pkinase"/>
    <property type="match status" value="1"/>
</dbReference>
<dbReference type="PANTHER" id="PTHR48011:SF84">
    <property type="entry name" value="KINASE, PUTATIVE-RELATED"/>
    <property type="match status" value="1"/>
</dbReference>
<keyword evidence="2" id="KW-0808">Transferase</keyword>
<feature type="domain" description="Protein kinase" evidence="1">
    <location>
        <begin position="1"/>
        <end position="113"/>
    </location>
</feature>
<dbReference type="Proteomes" id="UP000800096">
    <property type="component" value="Unassembled WGS sequence"/>
</dbReference>